<feature type="compositionally biased region" description="Polar residues" evidence="1">
    <location>
        <begin position="43"/>
        <end position="57"/>
    </location>
</feature>
<name>A0A2N3NEC6_9PEZI</name>
<gene>
    <name evidence="2" type="ORF">jhhlp_002530</name>
</gene>
<keyword evidence="3" id="KW-1185">Reference proteome</keyword>
<evidence type="ECO:0000256" key="1">
    <source>
        <dbReference type="SAM" id="MobiDB-lite"/>
    </source>
</evidence>
<organism evidence="2 3">
    <name type="scientific">Lomentospora prolificans</name>
    <dbReference type="NCBI Taxonomy" id="41688"/>
    <lineage>
        <taxon>Eukaryota</taxon>
        <taxon>Fungi</taxon>
        <taxon>Dikarya</taxon>
        <taxon>Ascomycota</taxon>
        <taxon>Pezizomycotina</taxon>
        <taxon>Sordariomycetes</taxon>
        <taxon>Hypocreomycetidae</taxon>
        <taxon>Microascales</taxon>
        <taxon>Microascaceae</taxon>
        <taxon>Lomentospora</taxon>
    </lineage>
</organism>
<evidence type="ECO:0000313" key="3">
    <source>
        <dbReference type="Proteomes" id="UP000233524"/>
    </source>
</evidence>
<dbReference type="EMBL" id="NLAX01000008">
    <property type="protein sequence ID" value="PKS10773.1"/>
    <property type="molecule type" value="Genomic_DNA"/>
</dbReference>
<dbReference type="STRING" id="41688.A0A2N3NEC6"/>
<reference evidence="2 3" key="1">
    <citation type="journal article" date="2017" name="G3 (Bethesda)">
        <title>First Draft Genome Sequence of the Pathogenic Fungus Lomentospora prolificans (Formerly Scedosporium prolificans).</title>
        <authorList>
            <person name="Luo R."/>
            <person name="Zimin A."/>
            <person name="Workman R."/>
            <person name="Fan Y."/>
            <person name="Pertea G."/>
            <person name="Grossman N."/>
            <person name="Wear M.P."/>
            <person name="Jia B."/>
            <person name="Miller H."/>
            <person name="Casadevall A."/>
            <person name="Timp W."/>
            <person name="Zhang S.X."/>
            <person name="Salzberg S.L."/>
        </authorList>
    </citation>
    <scope>NUCLEOTIDE SEQUENCE [LARGE SCALE GENOMIC DNA]</scope>
    <source>
        <strain evidence="2 3">JHH-5317</strain>
    </source>
</reference>
<feature type="region of interest" description="Disordered" evidence="1">
    <location>
        <begin position="29"/>
        <end position="87"/>
    </location>
</feature>
<protein>
    <submittedName>
        <fullName evidence="2">Uncharacterized protein</fullName>
    </submittedName>
</protein>
<dbReference type="InParanoid" id="A0A2N3NEC6"/>
<dbReference type="VEuPathDB" id="FungiDB:jhhlp_002530"/>
<accession>A0A2N3NEC6</accession>
<dbReference type="Proteomes" id="UP000233524">
    <property type="component" value="Unassembled WGS sequence"/>
</dbReference>
<dbReference type="AlphaFoldDB" id="A0A2N3NEC6"/>
<evidence type="ECO:0000313" key="2">
    <source>
        <dbReference type="EMBL" id="PKS10773.1"/>
    </source>
</evidence>
<comment type="caution">
    <text evidence="2">The sequence shown here is derived from an EMBL/GenBank/DDBJ whole genome shotgun (WGS) entry which is preliminary data.</text>
</comment>
<dbReference type="OrthoDB" id="415358at2759"/>
<proteinExistence type="predicted"/>
<sequence>MEDGSLVFAKPHEEEQDFEEFLDYVINQEKDPSSQGEIRYAQTPRTSSQSRPKPKNNNLHDEYSPLLPTSPPLCPSRASPSTAPPTP</sequence>